<dbReference type="InterPro" id="IPR027417">
    <property type="entry name" value="P-loop_NTPase"/>
</dbReference>
<dbReference type="Gene3D" id="3.90.320.10">
    <property type="match status" value="1"/>
</dbReference>
<dbReference type="EMBL" id="OBMI01000002">
    <property type="protein sequence ID" value="SOB86986.1"/>
    <property type="molecule type" value="Genomic_DNA"/>
</dbReference>
<dbReference type="SUPFAM" id="SSF52540">
    <property type="entry name" value="P-loop containing nucleoside triphosphate hydrolases"/>
    <property type="match status" value="1"/>
</dbReference>
<dbReference type="NCBIfam" id="TIGR02786">
    <property type="entry name" value="addB_alphas"/>
    <property type="match status" value="1"/>
</dbReference>
<dbReference type="InterPro" id="IPR038726">
    <property type="entry name" value="PDDEXK_AddAB-type"/>
</dbReference>
<accession>A0A285QYS9</accession>
<organism evidence="3 4">
    <name type="scientific">Sphingomonas guangdongensis</name>
    <dbReference type="NCBI Taxonomy" id="1141890"/>
    <lineage>
        <taxon>Bacteria</taxon>
        <taxon>Pseudomonadati</taxon>
        <taxon>Pseudomonadota</taxon>
        <taxon>Alphaproteobacteria</taxon>
        <taxon>Sphingomonadales</taxon>
        <taxon>Sphingomonadaceae</taxon>
        <taxon>Sphingomonas</taxon>
    </lineage>
</organism>
<name>A0A285QYS9_9SPHN</name>
<gene>
    <name evidence="3" type="ORF">SAMN06297144_2105</name>
</gene>
<keyword evidence="3" id="KW-0378">Hydrolase</keyword>
<proteinExistence type="predicted"/>
<feature type="compositionally biased region" description="Basic and acidic residues" evidence="1">
    <location>
        <begin position="260"/>
        <end position="274"/>
    </location>
</feature>
<keyword evidence="3" id="KW-0347">Helicase</keyword>
<evidence type="ECO:0000313" key="3">
    <source>
        <dbReference type="EMBL" id="SOB86986.1"/>
    </source>
</evidence>
<dbReference type="InterPro" id="IPR014153">
    <property type="entry name" value="Ds_break_AddB"/>
</dbReference>
<evidence type="ECO:0000256" key="1">
    <source>
        <dbReference type="SAM" id="MobiDB-lite"/>
    </source>
</evidence>
<dbReference type="AlphaFoldDB" id="A0A285QYS9"/>
<dbReference type="RefSeq" id="WP_097063936.1">
    <property type="nucleotide sequence ID" value="NZ_OBMI01000002.1"/>
</dbReference>
<dbReference type="GO" id="GO:0004386">
    <property type="term" value="F:helicase activity"/>
    <property type="evidence" value="ECO:0007669"/>
    <property type="project" value="UniProtKB-KW"/>
</dbReference>
<protein>
    <submittedName>
        <fullName evidence="3">ATP-dependent helicase/nuclease subunit B</fullName>
    </submittedName>
</protein>
<evidence type="ECO:0000259" key="2">
    <source>
        <dbReference type="Pfam" id="PF12705"/>
    </source>
</evidence>
<dbReference type="SUPFAM" id="SSF52980">
    <property type="entry name" value="Restriction endonuclease-like"/>
    <property type="match status" value="1"/>
</dbReference>
<dbReference type="OrthoDB" id="9780606at2"/>
<evidence type="ECO:0000313" key="4">
    <source>
        <dbReference type="Proteomes" id="UP000219494"/>
    </source>
</evidence>
<keyword evidence="3" id="KW-0547">Nucleotide-binding</keyword>
<feature type="domain" description="PD-(D/E)XK endonuclease-like" evidence="2">
    <location>
        <begin position="713"/>
        <end position="949"/>
    </location>
</feature>
<keyword evidence="3" id="KW-0067">ATP-binding</keyword>
<keyword evidence="4" id="KW-1185">Reference proteome</keyword>
<feature type="region of interest" description="Disordered" evidence="1">
    <location>
        <begin position="254"/>
        <end position="275"/>
    </location>
</feature>
<sequence length="976" mass="104745">MAEASRLSVYTIPPHRAFADALVAGLRRRFGDGATDLARGTVLVPNNRARRAITEAFVRASGGALLLPRIVAIGDPDLDEATGALFDPAGDATPVPPAVPPLQRRLILARLVQEADPALDAGEAVRLAGDLARTLDQLLVEEVAPSRLREIRLAEGLSQHWERALASFELVLDRWPAELARLGRLELAERRRLLFDRVAERWRDNPPGGFLCAAGITASAPAIARLLRSIAELRGGMVVLPGLDLAMDEDAWASLGPHAPHPETGHRPRGEPTHPQHHLKQLLDRMRVARAEVRTWAAASEIDAPPARSRAIATALAPAEMTHDWGSLRAIDRALAGVRTLEVGTPAEEAAAVALALREVLETPGRTAALVTPDRALARRVSVLLTRWGVAIDDTAGRPLSEVPPGTLLLALAEAAAGDFAPVPLLVLLKHPLVRSGDARPAWLEGVRALDLALRGPRPAPGLAGLGEHLAAVGGHAAAFWTDVRALLAPVERLLGEGARPLAHLLGCLREAATKLCGDALWSRAEGRAAAELLAELEEHAGAGPAEIAPPALAPLLRALMDEVAVRPPQGGHPRLAIYGLIEARLQSADLLILAGLNEGVWPGTPAPDPWLAPRIRAELELPGLDFRIGVAAHDLASGLGAPSVLLTRARRDARSPTIASRFWLRLRALASEAWVSADELGHWARALDTPGDVAPATRPAPTPPAATRPREIAVTDVDRLKADPYAFYAKKMLRLRPLDAIDAEPNAAWRGTAVHDILRASWAEDRLDADRLRARAAAWLAQAHPLLRAFWQPRLLEAIDWIGGAMADLRADGREVIDVERKGRIDIAGVTLNGTFDRIDRLGDGALAVVDYKTGKPPSAKAVRAGYSLQLGLLGLIAERGGFEGVTGRMGAFEYWSLGRAKTGFGFIASPVDPAGKRDRIPTDEFTAVAAANFADAAARWLTGEDPFTAKLVPEYAPYGEYDQLMRRDEWYGRD</sequence>
<reference evidence="3 4" key="1">
    <citation type="submission" date="2017-07" db="EMBL/GenBank/DDBJ databases">
        <authorList>
            <person name="Sun Z.S."/>
            <person name="Albrecht U."/>
            <person name="Echele G."/>
            <person name="Lee C.C."/>
        </authorList>
    </citation>
    <scope>NUCLEOTIDE SEQUENCE [LARGE SCALE GENOMIC DNA]</scope>
    <source>
        <strain evidence="3 4">CGMCC 1.12672</strain>
    </source>
</reference>
<dbReference type="Pfam" id="PF12705">
    <property type="entry name" value="PDDEXK_1"/>
    <property type="match status" value="1"/>
</dbReference>
<dbReference type="InterPro" id="IPR011335">
    <property type="entry name" value="Restrct_endonuc-II-like"/>
</dbReference>
<dbReference type="InterPro" id="IPR011604">
    <property type="entry name" value="PDDEXK-like_dom_sf"/>
</dbReference>
<dbReference type="Proteomes" id="UP000219494">
    <property type="component" value="Unassembled WGS sequence"/>
</dbReference>